<dbReference type="Proteomes" id="UP000033907">
    <property type="component" value="Unassembled WGS sequence"/>
</dbReference>
<feature type="transmembrane region" description="Helical" evidence="1">
    <location>
        <begin position="12"/>
        <end position="33"/>
    </location>
</feature>
<evidence type="ECO:0000256" key="1">
    <source>
        <dbReference type="SAM" id="Phobius"/>
    </source>
</evidence>
<dbReference type="InterPro" id="IPR009057">
    <property type="entry name" value="Homeodomain-like_sf"/>
</dbReference>
<dbReference type="InterPro" id="IPR036397">
    <property type="entry name" value="RNaseH_sf"/>
</dbReference>
<reference evidence="3 4" key="1">
    <citation type="journal article" date="2015" name="Nature">
        <title>rRNA introns, odd ribosomes, and small enigmatic genomes across a large radiation of phyla.</title>
        <authorList>
            <person name="Brown C.T."/>
            <person name="Hug L.A."/>
            <person name="Thomas B.C."/>
            <person name="Sharon I."/>
            <person name="Castelle C.J."/>
            <person name="Singh A."/>
            <person name="Wilkins M.J."/>
            <person name="Williams K.H."/>
            <person name="Banfield J.F."/>
        </authorList>
    </citation>
    <scope>NUCLEOTIDE SEQUENCE [LARGE SCALE GENOMIC DNA]</scope>
</reference>
<evidence type="ECO:0000313" key="3">
    <source>
        <dbReference type="EMBL" id="KKT10996.1"/>
    </source>
</evidence>
<dbReference type="Pfam" id="PF13565">
    <property type="entry name" value="HTH_32"/>
    <property type="match status" value="1"/>
</dbReference>
<dbReference type="EMBL" id="LCGH01000009">
    <property type="protein sequence ID" value="KKT10996.1"/>
    <property type="molecule type" value="Genomic_DNA"/>
</dbReference>
<dbReference type="AlphaFoldDB" id="A0A0G1ELR2"/>
<keyword evidence="1" id="KW-0812">Transmembrane</keyword>
<comment type="caution">
    <text evidence="3">The sequence shown here is derived from an EMBL/GenBank/DDBJ whole genome shotgun (WGS) entry which is preliminary data.</text>
</comment>
<dbReference type="Pfam" id="PF13333">
    <property type="entry name" value="rve_2"/>
    <property type="match status" value="1"/>
</dbReference>
<dbReference type="GO" id="GO:0003676">
    <property type="term" value="F:nucleic acid binding"/>
    <property type="evidence" value="ECO:0007669"/>
    <property type="project" value="InterPro"/>
</dbReference>
<gene>
    <name evidence="3" type="ORF">UV91_C0009G0003</name>
</gene>
<sequence length="345" mass="40485">MKGRYAGFRMTIYGAILPGAIFIARSAFLAGNLSERAKQRLRILDWHNTHGKNISLTARHFGLMRETVIGWRHRLAEEGPRGLEDRSHRPHHPRRPTTSWDIAFEIVKLRKQYPAWSKYKIHSLLPDSIKTSVSTVGRILKRKNLINKKISRKRSKSAKNPRARFPRGMKISEAGDMIQMDTKYIMLVGGRKYYQFTAIDVLSKRKVMRVYKTQSSKNGALFLEECFEAFPFSIQAIQTDNGAPFQKHFDVLCKKKNIPHYYIYPRNPKQNTYVEISHGADEREFYQQGNIYEDFEVMQKKMADWEYIWNNIRPHQALDYLTPNQYLEKRQTSRLPTKDVITLQT</sequence>
<dbReference type="InterPro" id="IPR012337">
    <property type="entry name" value="RNaseH-like_sf"/>
</dbReference>
<name>A0A0G1ELR2_9BACT</name>
<protein>
    <submittedName>
        <fullName evidence="3">Integrase catalytic region</fullName>
    </submittedName>
</protein>
<dbReference type="PANTHER" id="PTHR47515">
    <property type="entry name" value="LOW CALCIUM RESPONSE LOCUS PROTEIN T"/>
    <property type="match status" value="1"/>
</dbReference>
<dbReference type="InterPro" id="IPR001584">
    <property type="entry name" value="Integrase_cat-core"/>
</dbReference>
<dbReference type="PANTHER" id="PTHR47515:SF2">
    <property type="entry name" value="INTEGRASE CORE DOMAIN PROTEIN"/>
    <property type="match status" value="1"/>
</dbReference>
<evidence type="ECO:0000259" key="2">
    <source>
        <dbReference type="PROSITE" id="PS50994"/>
    </source>
</evidence>
<feature type="domain" description="Integrase catalytic" evidence="2">
    <location>
        <begin position="162"/>
        <end position="331"/>
    </location>
</feature>
<dbReference type="SUPFAM" id="SSF53098">
    <property type="entry name" value="Ribonuclease H-like"/>
    <property type="match status" value="1"/>
</dbReference>
<dbReference type="Gene3D" id="3.30.420.10">
    <property type="entry name" value="Ribonuclease H-like superfamily/Ribonuclease H"/>
    <property type="match status" value="1"/>
</dbReference>
<dbReference type="Pfam" id="PF00665">
    <property type="entry name" value="rve"/>
    <property type="match status" value="1"/>
</dbReference>
<dbReference type="SUPFAM" id="SSF46689">
    <property type="entry name" value="Homeodomain-like"/>
    <property type="match status" value="1"/>
</dbReference>
<evidence type="ECO:0000313" key="4">
    <source>
        <dbReference type="Proteomes" id="UP000033907"/>
    </source>
</evidence>
<accession>A0A0G1ELR2</accession>
<organism evidence="3 4">
    <name type="scientific">Candidatus Nomurabacteria bacterium GW2011_GWF2_43_24</name>
    <dbReference type="NCBI Taxonomy" id="1618778"/>
    <lineage>
        <taxon>Bacteria</taxon>
        <taxon>Candidatus Nomuraibacteriota</taxon>
    </lineage>
</organism>
<keyword evidence="1" id="KW-1133">Transmembrane helix</keyword>
<dbReference type="GO" id="GO:0015074">
    <property type="term" value="P:DNA integration"/>
    <property type="evidence" value="ECO:0007669"/>
    <property type="project" value="InterPro"/>
</dbReference>
<keyword evidence="1" id="KW-0472">Membrane</keyword>
<dbReference type="PROSITE" id="PS50994">
    <property type="entry name" value="INTEGRASE"/>
    <property type="match status" value="1"/>
</dbReference>
<proteinExistence type="predicted"/>